<evidence type="ECO:0000313" key="4">
    <source>
        <dbReference type="Proteomes" id="UP000019249"/>
    </source>
</evidence>
<name>A0ABN0REP1_9LIST</name>
<dbReference type="Pfam" id="PF03808">
    <property type="entry name" value="Glyco_tran_WecG"/>
    <property type="match status" value="1"/>
</dbReference>
<evidence type="ECO:0000256" key="1">
    <source>
        <dbReference type="ARBA" id="ARBA00022676"/>
    </source>
</evidence>
<protein>
    <submittedName>
        <fullName evidence="3">Beta-1,4-N-acetyl-mannosaminyltransferase</fullName>
    </submittedName>
</protein>
<dbReference type="PANTHER" id="PTHR34136:SF1">
    <property type="entry name" value="UDP-N-ACETYL-D-MANNOSAMINURONIC ACID TRANSFERASE"/>
    <property type="match status" value="1"/>
</dbReference>
<sequence>MPNQRIHLLGANLDALSMQETLAKIEELIRLGKPSQHISINAGKINLMVRNPRLAEIINAAPLVSADGQSVVLAARYLGRHLPERVAGIDLFQELVKLSAEKGWKPYYFGAEEEVVERVVKLDQERYPELEIAGYRNGYFEEAESEQIAKEIRESGADILFVAFSSPKKEFWIHEYQETLQVPFMMGVGGSFDVLSGKTKRAPAWMQKAGLEWFYRFQQEPRRLFSRYIIGNLEFLFRVWREKRKEDKQ</sequence>
<keyword evidence="1" id="KW-0328">Glycosyltransferase</keyword>
<dbReference type="Proteomes" id="UP000019249">
    <property type="component" value="Unassembled WGS sequence"/>
</dbReference>
<evidence type="ECO:0000256" key="2">
    <source>
        <dbReference type="ARBA" id="ARBA00022679"/>
    </source>
</evidence>
<dbReference type="PANTHER" id="PTHR34136">
    <property type="match status" value="1"/>
</dbReference>
<keyword evidence="4" id="KW-1185">Reference proteome</keyword>
<comment type="caution">
    <text evidence="3">The sequence shown here is derived from an EMBL/GenBank/DDBJ whole genome shotgun (WGS) entry which is preliminary data.</text>
</comment>
<dbReference type="NCBIfam" id="TIGR00696">
    <property type="entry name" value="wecG_tagA_cpsF"/>
    <property type="match status" value="1"/>
</dbReference>
<reference evidence="3 4" key="1">
    <citation type="journal article" date="2014" name="Int. J. Syst. Evol. Microbiol.">
        <title>Listeria floridensis sp. nov., Listeria aquatica sp. nov., Listeria cornellensis sp. nov., Listeria riparia sp. nov. and Listeria grandensis sp. nov., from agricultural and natural environments.</title>
        <authorList>
            <person name="den Bakker H.C."/>
            <person name="Warchocki S."/>
            <person name="Wright E.M."/>
            <person name="Allred A.F."/>
            <person name="Ahlstrom C."/>
            <person name="Manuel C.S."/>
            <person name="Stasiewicz M.J."/>
            <person name="Burrell A."/>
            <person name="Roof S."/>
            <person name="Strawn L."/>
            <person name="Fortes E.D."/>
            <person name="Nightingale K.K."/>
            <person name="Kephart D."/>
            <person name="Wiedmann M."/>
        </authorList>
    </citation>
    <scope>NUCLEOTIDE SEQUENCE [LARGE SCALE GENOMIC DNA]</scope>
    <source>
        <strain evidence="3 4">FSL S10-1187</strain>
    </source>
</reference>
<evidence type="ECO:0000313" key="3">
    <source>
        <dbReference type="EMBL" id="EUJ31345.1"/>
    </source>
</evidence>
<dbReference type="EMBL" id="AODF01000018">
    <property type="protein sequence ID" value="EUJ31345.1"/>
    <property type="molecule type" value="Genomic_DNA"/>
</dbReference>
<organism evidence="3 4">
    <name type="scientific">Listeria floridensis FSL S10-1187</name>
    <dbReference type="NCBI Taxonomy" id="1265817"/>
    <lineage>
        <taxon>Bacteria</taxon>
        <taxon>Bacillati</taxon>
        <taxon>Bacillota</taxon>
        <taxon>Bacilli</taxon>
        <taxon>Bacillales</taxon>
        <taxon>Listeriaceae</taxon>
        <taxon>Listeria</taxon>
    </lineage>
</organism>
<gene>
    <name evidence="3" type="ORF">MFLO_08982</name>
</gene>
<proteinExistence type="predicted"/>
<accession>A0ABN0REP1</accession>
<dbReference type="InterPro" id="IPR004629">
    <property type="entry name" value="WecG_TagA_CpsF"/>
</dbReference>
<dbReference type="CDD" id="cd06533">
    <property type="entry name" value="Glyco_transf_WecG_TagA"/>
    <property type="match status" value="1"/>
</dbReference>
<dbReference type="RefSeq" id="WP_036097396.1">
    <property type="nucleotide sequence ID" value="NZ_AODF01000018.1"/>
</dbReference>
<keyword evidence="2" id="KW-0808">Transferase</keyword>